<comment type="caution">
    <text evidence="2">The sequence shown here is derived from an EMBL/GenBank/DDBJ whole genome shotgun (WGS) entry which is preliminary data.</text>
</comment>
<sequence length="592" mass="61355">MPLDVYIDDTGLEAAGTEDSIVQGLIVSGSELHKGINQMMVAEIAMGKVAMVCSSKAIAFKLQQHFGPLVGAPRSLSQTSTTQEVKYAQNHRLCFDIVLEGLAAKKYSALDKGCILTADALADGAIDGVDKVKANPELDQPLDVDELFKRKGNDWADRAAKLGAALHPDGTEVLQTLGRRCVLIDCSDASFVCICQWCGSYTSGERMANLAKKCVLLASPHKNVNWRLLGRELHPRQTGVKVDLSTFWPLGVPGPADAGPTAPSAADGVEPGAEMGGPGTGKIGPNSLEPHISEGLFKRQSLASAGQHRRPSLAPSVAQRAGAGPAEGAPPEFEAYEIASAPLERCWGGLWRLRRELGGLRGRLLARDPRAIEALLPSRAPPLTRQAQQGLWSELAGDEVNVPLAEGTARRLAELFAAAASELGREGAPPRDALAAFRALLAAAQHTGSTQMGAHLFAEVFGVAWQRQRDLGHLASILQAAADAEVGGPADAAGEAAADGRGAGGPVPGAVEPEVEEQFIQEARLARLTSPGPEDERPALALGALSAALGASGAAGGPAAGGPREESQLGVFGALADLFAAGAPAAAGEVRG</sequence>
<feature type="region of interest" description="Disordered" evidence="1">
    <location>
        <begin position="303"/>
        <end position="328"/>
    </location>
</feature>
<gene>
    <name evidence="2" type="ORF">PCOR1329_LOCUS384</name>
</gene>
<organism evidence="2 3">
    <name type="scientific">Prorocentrum cordatum</name>
    <dbReference type="NCBI Taxonomy" id="2364126"/>
    <lineage>
        <taxon>Eukaryota</taxon>
        <taxon>Sar</taxon>
        <taxon>Alveolata</taxon>
        <taxon>Dinophyceae</taxon>
        <taxon>Prorocentrales</taxon>
        <taxon>Prorocentraceae</taxon>
        <taxon>Prorocentrum</taxon>
    </lineage>
</organism>
<name>A0ABN9P746_9DINO</name>
<accession>A0ABN9P746</accession>
<keyword evidence="3" id="KW-1185">Reference proteome</keyword>
<dbReference type="Proteomes" id="UP001189429">
    <property type="component" value="Unassembled WGS sequence"/>
</dbReference>
<evidence type="ECO:0000256" key="1">
    <source>
        <dbReference type="SAM" id="MobiDB-lite"/>
    </source>
</evidence>
<reference evidence="2" key="1">
    <citation type="submission" date="2023-10" db="EMBL/GenBank/DDBJ databases">
        <authorList>
            <person name="Chen Y."/>
            <person name="Shah S."/>
            <person name="Dougan E. K."/>
            <person name="Thang M."/>
            <person name="Chan C."/>
        </authorList>
    </citation>
    <scope>NUCLEOTIDE SEQUENCE [LARGE SCALE GENOMIC DNA]</scope>
</reference>
<dbReference type="EMBL" id="CAUYUJ010000070">
    <property type="protein sequence ID" value="CAK0788511.1"/>
    <property type="molecule type" value="Genomic_DNA"/>
</dbReference>
<evidence type="ECO:0000313" key="2">
    <source>
        <dbReference type="EMBL" id="CAK0788511.1"/>
    </source>
</evidence>
<protein>
    <submittedName>
        <fullName evidence="2">Uncharacterized protein</fullName>
    </submittedName>
</protein>
<feature type="region of interest" description="Disordered" evidence="1">
    <location>
        <begin position="255"/>
        <end position="290"/>
    </location>
</feature>
<evidence type="ECO:0000313" key="3">
    <source>
        <dbReference type="Proteomes" id="UP001189429"/>
    </source>
</evidence>
<proteinExistence type="predicted"/>